<evidence type="ECO:0000256" key="4">
    <source>
        <dbReference type="ARBA" id="ARBA00022527"/>
    </source>
</evidence>
<accession>A0A2C9U400</accession>
<evidence type="ECO:0000259" key="20">
    <source>
        <dbReference type="PROSITE" id="PS50011"/>
    </source>
</evidence>
<keyword evidence="11" id="KW-0547">Nucleotide-binding</keyword>
<comment type="subcellular location">
    <subcellularLocation>
        <location evidence="1">Cell membrane</location>
        <topology evidence="1">Single-pass membrane protein</topology>
    </subcellularLocation>
</comment>
<evidence type="ECO:0000256" key="7">
    <source>
        <dbReference type="ARBA" id="ARBA00022679"/>
    </source>
</evidence>
<comment type="catalytic activity">
    <reaction evidence="19">
        <text>L-seryl-[protein] + ATP = O-phospho-L-seryl-[protein] + ADP + H(+)</text>
        <dbReference type="Rhea" id="RHEA:17989"/>
        <dbReference type="Rhea" id="RHEA-COMP:9863"/>
        <dbReference type="Rhea" id="RHEA-COMP:11604"/>
        <dbReference type="ChEBI" id="CHEBI:15378"/>
        <dbReference type="ChEBI" id="CHEBI:29999"/>
        <dbReference type="ChEBI" id="CHEBI:30616"/>
        <dbReference type="ChEBI" id="CHEBI:83421"/>
        <dbReference type="ChEBI" id="CHEBI:456216"/>
        <dbReference type="EC" id="2.7.11.1"/>
    </reaction>
</comment>
<evidence type="ECO:0000256" key="11">
    <source>
        <dbReference type="ARBA" id="ARBA00022741"/>
    </source>
</evidence>
<keyword evidence="13" id="KW-0067">ATP-binding</keyword>
<evidence type="ECO:0000256" key="10">
    <source>
        <dbReference type="ARBA" id="ARBA00022737"/>
    </source>
</evidence>
<dbReference type="EMBL" id="CM004404">
    <property type="protein sequence ID" value="OAY24038.1"/>
    <property type="molecule type" value="Genomic_DNA"/>
</dbReference>
<dbReference type="FunFam" id="1.10.510.10:FF:000358">
    <property type="entry name" value="Putative leucine-rich repeat receptor-like serine/threonine-protein kinase"/>
    <property type="match status" value="1"/>
</dbReference>
<evidence type="ECO:0000256" key="16">
    <source>
        <dbReference type="ARBA" id="ARBA00023170"/>
    </source>
</evidence>
<evidence type="ECO:0000256" key="14">
    <source>
        <dbReference type="ARBA" id="ARBA00022989"/>
    </source>
</evidence>
<keyword evidence="10" id="KW-0677">Repeat</keyword>
<evidence type="ECO:0000256" key="18">
    <source>
        <dbReference type="ARBA" id="ARBA00047899"/>
    </source>
</evidence>
<keyword evidence="17" id="KW-0325">Glycoprotein</keyword>
<feature type="domain" description="Protein kinase" evidence="20">
    <location>
        <begin position="1"/>
        <end position="255"/>
    </location>
</feature>
<dbReference type="SMART" id="SM00220">
    <property type="entry name" value="S_TKc"/>
    <property type="match status" value="1"/>
</dbReference>
<dbReference type="GO" id="GO:0004674">
    <property type="term" value="F:protein serine/threonine kinase activity"/>
    <property type="evidence" value="ECO:0007669"/>
    <property type="project" value="UniProtKB-KW"/>
</dbReference>
<dbReference type="Pfam" id="PF00069">
    <property type="entry name" value="Pkinase"/>
    <property type="match status" value="1"/>
</dbReference>
<dbReference type="PANTHER" id="PTHR48055">
    <property type="entry name" value="LEUCINE-RICH REPEAT RECEPTOR PROTEIN KINASE EMS1"/>
    <property type="match status" value="1"/>
</dbReference>
<evidence type="ECO:0000256" key="19">
    <source>
        <dbReference type="ARBA" id="ARBA00048679"/>
    </source>
</evidence>
<name>A0A2C9U400_MANES</name>
<dbReference type="InterPro" id="IPR000719">
    <property type="entry name" value="Prot_kinase_dom"/>
</dbReference>
<keyword evidence="4" id="KW-0723">Serine/threonine-protein kinase</keyword>
<organism evidence="21">
    <name type="scientific">Manihot esculenta</name>
    <name type="common">Cassava</name>
    <name type="synonym">Jatropha manihot</name>
    <dbReference type="NCBI Taxonomy" id="3983"/>
    <lineage>
        <taxon>Eukaryota</taxon>
        <taxon>Viridiplantae</taxon>
        <taxon>Streptophyta</taxon>
        <taxon>Embryophyta</taxon>
        <taxon>Tracheophyta</taxon>
        <taxon>Spermatophyta</taxon>
        <taxon>Magnoliopsida</taxon>
        <taxon>eudicotyledons</taxon>
        <taxon>Gunneridae</taxon>
        <taxon>Pentapetalae</taxon>
        <taxon>rosids</taxon>
        <taxon>fabids</taxon>
        <taxon>Malpighiales</taxon>
        <taxon>Euphorbiaceae</taxon>
        <taxon>Crotonoideae</taxon>
        <taxon>Manihoteae</taxon>
        <taxon>Manihot</taxon>
    </lineage>
</organism>
<evidence type="ECO:0000256" key="17">
    <source>
        <dbReference type="ARBA" id="ARBA00023180"/>
    </source>
</evidence>
<evidence type="ECO:0000256" key="1">
    <source>
        <dbReference type="ARBA" id="ARBA00004162"/>
    </source>
</evidence>
<evidence type="ECO:0000313" key="21">
    <source>
        <dbReference type="EMBL" id="OAY24038.1"/>
    </source>
</evidence>
<keyword evidence="8" id="KW-0812">Transmembrane</keyword>
<keyword evidence="16" id="KW-0675">Receptor</keyword>
<dbReference type="PANTHER" id="PTHR48055:SF57">
    <property type="entry name" value="PROTEIN KINASE DOMAIN-CONTAINING PROTEIN"/>
    <property type="match status" value="1"/>
</dbReference>
<dbReference type="EC" id="2.7.11.1" evidence="2"/>
<evidence type="ECO:0000256" key="13">
    <source>
        <dbReference type="ARBA" id="ARBA00022840"/>
    </source>
</evidence>
<evidence type="ECO:0000256" key="5">
    <source>
        <dbReference type="ARBA" id="ARBA00022553"/>
    </source>
</evidence>
<dbReference type="InterPro" id="IPR011009">
    <property type="entry name" value="Kinase-like_dom_sf"/>
</dbReference>
<reference evidence="21" key="1">
    <citation type="submission" date="2016-02" db="EMBL/GenBank/DDBJ databases">
        <title>WGS assembly of Manihot esculenta.</title>
        <authorList>
            <person name="Bredeson J.V."/>
            <person name="Prochnik S.E."/>
            <person name="Lyons J.B."/>
            <person name="Schmutz J."/>
            <person name="Grimwood J."/>
            <person name="Vrebalov J."/>
            <person name="Bart R.S."/>
            <person name="Amuge T."/>
            <person name="Ferguson M.E."/>
            <person name="Green R."/>
            <person name="Putnam N."/>
            <person name="Stites J."/>
            <person name="Rounsley S."/>
            <person name="Rokhsar D.S."/>
        </authorList>
    </citation>
    <scope>NUCLEOTIDE SEQUENCE [LARGE SCALE GENOMIC DNA]</scope>
    <source>
        <tissue evidence="21">Leaf</tissue>
    </source>
</reference>
<dbReference type="GO" id="GO:0005886">
    <property type="term" value="C:plasma membrane"/>
    <property type="evidence" value="ECO:0007669"/>
    <property type="project" value="UniProtKB-SubCell"/>
</dbReference>
<sequence length="277" mass="31511">MVHYKQSQKRQSITDLKIHGIISMYHQSYVRDYKSNTFKALILEYMGNGSLEKWLHPCESALHYLHDLCDKPIIHCDIKPSNVLLDDDMVAHVSDFGLAKLFTINDDSSLNQTSTIGIKGTIGYVAPEYGMDGLASKEGDVYSFGILVLEMFSERRPTDEIFKQGLNLHDYAKAALPKRVLQIVDPTLLPIERSSEEYEEDEIVEAEETNHHGNLSQCLVSILEIGVACSKESPTQRMNMADVIKKLHLIKKTFLDTRIFKSRAKEKVVERCLSFQD</sequence>
<evidence type="ECO:0000256" key="3">
    <source>
        <dbReference type="ARBA" id="ARBA00022475"/>
    </source>
</evidence>
<dbReference type="PROSITE" id="PS50011">
    <property type="entry name" value="PROTEIN_KINASE_DOM"/>
    <property type="match status" value="1"/>
</dbReference>
<keyword evidence="3" id="KW-1003">Cell membrane</keyword>
<proteinExistence type="predicted"/>
<evidence type="ECO:0000256" key="2">
    <source>
        <dbReference type="ARBA" id="ARBA00012513"/>
    </source>
</evidence>
<keyword evidence="7" id="KW-0808">Transferase</keyword>
<keyword evidence="9" id="KW-0732">Signal</keyword>
<dbReference type="InterPro" id="IPR008271">
    <property type="entry name" value="Ser/Thr_kinase_AS"/>
</dbReference>
<dbReference type="SUPFAM" id="SSF56112">
    <property type="entry name" value="Protein kinase-like (PK-like)"/>
    <property type="match status" value="1"/>
</dbReference>
<evidence type="ECO:0000256" key="9">
    <source>
        <dbReference type="ARBA" id="ARBA00022729"/>
    </source>
</evidence>
<comment type="catalytic activity">
    <reaction evidence="18">
        <text>L-threonyl-[protein] + ATP = O-phospho-L-threonyl-[protein] + ADP + H(+)</text>
        <dbReference type="Rhea" id="RHEA:46608"/>
        <dbReference type="Rhea" id="RHEA-COMP:11060"/>
        <dbReference type="Rhea" id="RHEA-COMP:11605"/>
        <dbReference type="ChEBI" id="CHEBI:15378"/>
        <dbReference type="ChEBI" id="CHEBI:30013"/>
        <dbReference type="ChEBI" id="CHEBI:30616"/>
        <dbReference type="ChEBI" id="CHEBI:61977"/>
        <dbReference type="ChEBI" id="CHEBI:456216"/>
        <dbReference type="EC" id="2.7.11.1"/>
    </reaction>
</comment>
<keyword evidence="12" id="KW-0418">Kinase</keyword>
<gene>
    <name evidence="21" type="ORF">MANES_18G127500</name>
</gene>
<dbReference type="InterPro" id="IPR051564">
    <property type="entry name" value="LRR_receptor-like_kinase"/>
</dbReference>
<keyword evidence="5" id="KW-0597">Phosphoprotein</keyword>
<evidence type="ECO:0000256" key="15">
    <source>
        <dbReference type="ARBA" id="ARBA00023136"/>
    </source>
</evidence>
<evidence type="ECO:0000256" key="6">
    <source>
        <dbReference type="ARBA" id="ARBA00022614"/>
    </source>
</evidence>
<evidence type="ECO:0000256" key="8">
    <source>
        <dbReference type="ARBA" id="ARBA00022692"/>
    </source>
</evidence>
<dbReference type="AlphaFoldDB" id="A0A2C9U400"/>
<protein>
    <recommendedName>
        <fullName evidence="2">non-specific serine/threonine protein kinase</fullName>
        <ecNumber evidence="2">2.7.11.1</ecNumber>
    </recommendedName>
</protein>
<evidence type="ECO:0000256" key="12">
    <source>
        <dbReference type="ARBA" id="ARBA00022777"/>
    </source>
</evidence>
<keyword evidence="15" id="KW-0472">Membrane</keyword>
<dbReference type="GO" id="GO:0005524">
    <property type="term" value="F:ATP binding"/>
    <property type="evidence" value="ECO:0007669"/>
    <property type="project" value="UniProtKB-KW"/>
</dbReference>
<dbReference type="PROSITE" id="PS00108">
    <property type="entry name" value="PROTEIN_KINASE_ST"/>
    <property type="match status" value="1"/>
</dbReference>
<keyword evidence="14" id="KW-1133">Transmembrane helix</keyword>
<keyword evidence="6" id="KW-0433">Leucine-rich repeat</keyword>
<dbReference type="Gene3D" id="1.10.510.10">
    <property type="entry name" value="Transferase(Phosphotransferase) domain 1"/>
    <property type="match status" value="1"/>
</dbReference>